<comment type="caution">
    <text evidence="2">The sequence shown here is derived from an EMBL/GenBank/DDBJ whole genome shotgun (WGS) entry which is preliminary data.</text>
</comment>
<dbReference type="PANTHER" id="PTHR35807:SF1">
    <property type="entry name" value="TRANSCRIPTIONAL REGULATOR REDD"/>
    <property type="match status" value="1"/>
</dbReference>
<protein>
    <submittedName>
        <fullName evidence="2">DNA-binding transcriptional activator</fullName>
    </submittedName>
</protein>
<dbReference type="SUPFAM" id="SSF50965">
    <property type="entry name" value="Galactose oxidase, central domain"/>
    <property type="match status" value="1"/>
</dbReference>
<dbReference type="EMBL" id="JBHSGN010000072">
    <property type="protein sequence ID" value="MFC4674347.1"/>
    <property type="molecule type" value="Genomic_DNA"/>
</dbReference>
<dbReference type="InterPro" id="IPR011043">
    <property type="entry name" value="Gal_Oxase/kelch_b-propeller"/>
</dbReference>
<sequence>MIKIITVAKTSFCKYLCYIFLIWGFLVSSESFSQGLKFNGGEMPIDKRTSYNVFSNKSVEFSQYFNIECNLSLYPDTPIGYIIRIKNEKSNTIYNLFYDGQGQTHTFSFNEEGKSNLFTAEIDMDELLNVHWFKMRISFDLKNDSIKLTIHDHTFGAGNANLPDKYSPVIIFGKSDHIIDVPSFGIKDLSVGNQEKYSFPLKESEGDIVHDSNGKALGEVSNPRWLINDSYHWTFLASFKSKTVAGANYNPEKKEIYYFNQDSVYIYNVRSGKTGMRAFSNKCPVQLALGTNFINTKNHRLYAYEVYNDRVPEEVTMASIDLTDFDNWETESTDELLSQLHHHGSYFDPSTSRYTIFGGFGNMHYNQNFYSFDFNSKEWQILGDFKGDVIFPRYFSSLGYLEKTNSIYIFGGMGNESGEQVVGRKYFYDLHEINLTTKQIIKRWEIPWNEDNVVPVRGMVILNDSCFYTLCYPEHFSDSYLRLYQFSLKDGSYKILGNSIPIHSDRITTNANLYYDKQLNSLYAIVQEFDDDIVSDLKVYSLAFPPITAEDLVSYQRSAEESAILIIIISCVVIITVTVLFFMRKSSRKVHNMKHRLNKNALETARPNSVYLFGDFTVLDRSGKDITYMFSVRLKQVFCLILQYSMEGGITSQRLSNLLWPDKPEDKVKNSRGVTINHLRKALSELDGIELVYNKGCFRIEQSEEFYCDYTRCMQIISANDTEGSKQELVKLLARGKFLKSSDQSLFDSFKTSVEHKLEPGLLLEMEKSFETEAYQTTINFAEIIFNMDPLNDQALAYQIKALQRLKMDEEARIKYQAFVVEYKKTMGNDYPHSFKDLSRINRNFIG</sequence>
<keyword evidence="1" id="KW-0812">Transmembrane</keyword>
<dbReference type="Proteomes" id="UP001596023">
    <property type="component" value="Unassembled WGS sequence"/>
</dbReference>
<keyword evidence="3" id="KW-1185">Reference proteome</keyword>
<evidence type="ECO:0000313" key="3">
    <source>
        <dbReference type="Proteomes" id="UP001596023"/>
    </source>
</evidence>
<dbReference type="Gene3D" id="2.120.10.80">
    <property type="entry name" value="Kelch-type beta propeller"/>
    <property type="match status" value="1"/>
</dbReference>
<reference evidence="3" key="1">
    <citation type="journal article" date="2019" name="Int. J. Syst. Evol. Microbiol.">
        <title>The Global Catalogue of Microorganisms (GCM) 10K type strain sequencing project: providing services to taxonomists for standard genome sequencing and annotation.</title>
        <authorList>
            <consortium name="The Broad Institute Genomics Platform"/>
            <consortium name="The Broad Institute Genome Sequencing Center for Infectious Disease"/>
            <person name="Wu L."/>
            <person name="Ma J."/>
        </authorList>
    </citation>
    <scope>NUCLEOTIDE SEQUENCE [LARGE SCALE GENOMIC DNA]</scope>
    <source>
        <strain evidence="3">CCUG 66188</strain>
    </source>
</reference>
<evidence type="ECO:0000256" key="1">
    <source>
        <dbReference type="SAM" id="Phobius"/>
    </source>
</evidence>
<dbReference type="GO" id="GO:0003677">
    <property type="term" value="F:DNA binding"/>
    <property type="evidence" value="ECO:0007669"/>
    <property type="project" value="UniProtKB-KW"/>
</dbReference>
<proteinExistence type="predicted"/>
<evidence type="ECO:0000313" key="2">
    <source>
        <dbReference type="EMBL" id="MFC4674347.1"/>
    </source>
</evidence>
<gene>
    <name evidence="2" type="ORF">ACFO6W_11630</name>
</gene>
<keyword evidence="2" id="KW-0238">DNA-binding</keyword>
<keyword evidence="1" id="KW-1133">Transmembrane helix</keyword>
<dbReference type="InterPro" id="IPR051677">
    <property type="entry name" value="AfsR-DnrI-RedD_regulator"/>
</dbReference>
<feature type="transmembrane region" description="Helical" evidence="1">
    <location>
        <begin position="563"/>
        <end position="583"/>
    </location>
</feature>
<keyword evidence="1" id="KW-0472">Membrane</keyword>
<name>A0ABV9KW33_9BACT</name>
<dbReference type="InterPro" id="IPR015915">
    <property type="entry name" value="Kelch-typ_b-propeller"/>
</dbReference>
<dbReference type="PANTHER" id="PTHR35807">
    <property type="entry name" value="TRANSCRIPTIONAL REGULATOR REDD-RELATED"/>
    <property type="match status" value="1"/>
</dbReference>
<organism evidence="2 3">
    <name type="scientific">Dysgonomonas termitidis</name>
    <dbReference type="NCBI Taxonomy" id="1516126"/>
    <lineage>
        <taxon>Bacteria</taxon>
        <taxon>Pseudomonadati</taxon>
        <taxon>Bacteroidota</taxon>
        <taxon>Bacteroidia</taxon>
        <taxon>Bacteroidales</taxon>
        <taxon>Dysgonomonadaceae</taxon>
        <taxon>Dysgonomonas</taxon>
    </lineage>
</organism>
<accession>A0ABV9KW33</accession>